<gene>
    <name evidence="1" type="ORF">JBKA6_0508</name>
</gene>
<proteinExistence type="predicted"/>
<dbReference type="KEGG" id="ise:JBKA6_0508"/>
<dbReference type="Proteomes" id="UP000243197">
    <property type="component" value="Chromosome"/>
</dbReference>
<dbReference type="AlphaFoldDB" id="A0A1J1DXG7"/>
<organism evidence="1 2">
    <name type="scientific">Ichthyobacterium seriolicida</name>
    <dbReference type="NCBI Taxonomy" id="242600"/>
    <lineage>
        <taxon>Bacteria</taxon>
        <taxon>Pseudomonadati</taxon>
        <taxon>Bacteroidota</taxon>
        <taxon>Flavobacteriia</taxon>
        <taxon>Flavobacteriales</taxon>
        <taxon>Ichthyobacteriaceae</taxon>
        <taxon>Ichthyobacterium</taxon>
    </lineage>
</organism>
<reference evidence="1 2" key="1">
    <citation type="submission" date="2014-03" db="EMBL/GenBank/DDBJ databases">
        <title>complete genome sequence of Flavobacteriaceae bacterium JBKA-6.</title>
        <authorList>
            <person name="Takano T."/>
            <person name="Nakamura Y."/>
            <person name="Takuma S."/>
            <person name="Yasuike M."/>
            <person name="Matsuyama T."/>
            <person name="Sakai T."/>
            <person name="Fujiwara A."/>
            <person name="Kimoto K."/>
            <person name="Fukuda Y."/>
            <person name="Kondo H."/>
            <person name="Hirono I."/>
            <person name="Nakayasu C."/>
        </authorList>
    </citation>
    <scope>NUCLEOTIDE SEQUENCE [LARGE SCALE GENOMIC DNA]</scope>
    <source>
        <strain evidence="1 2">JBKA-6</strain>
    </source>
</reference>
<sequence length="215" mass="23598">MYRIVTLLGITLVLSTVSSCLDYEFLEEQEYVFAPDVALGFDEIELSLKRIMHKNGGSAPNALGIDFTTGREQPLSSFPSITKVEKMDLGMVGEVADLDIREIYLGMYVENNTPLELKVALALVGKGILEITTQDDPLVIPSAHLDSSGRVSGSTKKSFMYKLDAKKFTKVLSGSSPYGKLTITPSIPGSVFISVNQTVNIHFKVSTRINFLRDI</sequence>
<accession>A0A1J1DXG7</accession>
<evidence type="ECO:0000313" key="1">
    <source>
        <dbReference type="EMBL" id="BAV94521.1"/>
    </source>
</evidence>
<dbReference type="EMBL" id="AP014564">
    <property type="protein sequence ID" value="BAV94521.1"/>
    <property type="molecule type" value="Genomic_DNA"/>
</dbReference>
<name>A0A1J1DXG7_9FLAO</name>
<protein>
    <submittedName>
        <fullName evidence="1">Uncharacterized protein</fullName>
    </submittedName>
</protein>
<keyword evidence="2" id="KW-1185">Reference proteome</keyword>
<dbReference type="RefSeq" id="WP_096685578.1">
    <property type="nucleotide sequence ID" value="NZ_AP014564.1"/>
</dbReference>
<evidence type="ECO:0000313" key="2">
    <source>
        <dbReference type="Proteomes" id="UP000243197"/>
    </source>
</evidence>
<dbReference type="PROSITE" id="PS51257">
    <property type="entry name" value="PROKAR_LIPOPROTEIN"/>
    <property type="match status" value="1"/>
</dbReference>